<sequence length="456" mass="50317">MNLKFWKPRNRAWEQRRREFVYLDEVSVTSLVAARHGSIAESFKNTHSETSGAQVGSSLTVPATPLTPGANLTSRMTSSRTTTQEVVRRAVVQGTFRSLRITDTDLKLSVEDRQPENKPPPATTEAELTKALTKLAKQRRAVRVTDLKRGDVIELRVQLSADPTYQFAAAASSMLDLIKGRSAMFGIDEQQFADIAPMLELLPQMLVDLVPLNAKVISHRRIDLDDESWLVDTTMLTPGSSLAAVAETIAIVGVTEIPLYWKDARRVLFDNAEYTVYTRLAKPGLATTWTPIKLADVFDTLDPKIGKDFRELPNGFKNLHKAGVEVLAVPFVEIFATEGLIPFGHALAQQTGRILDEDKLTSTAHEAAQAINDLDSLGDISATRSAFEHIVAAVEASPPLLLTPIDRNLVAALREPHQALAQLSATVPALQTAIEEPEETTHDRKLLEVEFVAIYW</sequence>
<dbReference type="Pfam" id="PF19952">
    <property type="entry name" value="DUF6414"/>
    <property type="match status" value="1"/>
</dbReference>
<dbReference type="AlphaFoldDB" id="A0A1G6Q9R7"/>
<proteinExistence type="predicted"/>
<reference evidence="3" key="1">
    <citation type="submission" date="2016-10" db="EMBL/GenBank/DDBJ databases">
        <authorList>
            <person name="Varghese N."/>
            <person name="Submissions S."/>
        </authorList>
    </citation>
    <scope>NUCLEOTIDE SEQUENCE [LARGE SCALE GENOMIC DNA]</scope>
    <source>
        <strain evidence="3">CGMCC 4.6858</strain>
    </source>
</reference>
<protein>
    <submittedName>
        <fullName evidence="2">Uncharacterized protein</fullName>
    </submittedName>
</protein>
<organism evidence="2 3">
    <name type="scientific">Nocardioides lianchengensis</name>
    <dbReference type="NCBI Taxonomy" id="1045774"/>
    <lineage>
        <taxon>Bacteria</taxon>
        <taxon>Bacillati</taxon>
        <taxon>Actinomycetota</taxon>
        <taxon>Actinomycetes</taxon>
        <taxon>Propionibacteriales</taxon>
        <taxon>Nocardioidaceae</taxon>
        <taxon>Nocardioides</taxon>
    </lineage>
</organism>
<gene>
    <name evidence="2" type="ORF">SAMN05421872_104298</name>
</gene>
<evidence type="ECO:0000313" key="3">
    <source>
        <dbReference type="Proteomes" id="UP000199034"/>
    </source>
</evidence>
<feature type="compositionally biased region" description="Polar residues" evidence="1">
    <location>
        <begin position="44"/>
        <end position="61"/>
    </location>
</feature>
<dbReference type="OrthoDB" id="8323995at2"/>
<keyword evidence="3" id="KW-1185">Reference proteome</keyword>
<dbReference type="InterPro" id="IPR045633">
    <property type="entry name" value="DUF6414"/>
</dbReference>
<accession>A0A1G6Q9R7</accession>
<name>A0A1G6Q9R7_9ACTN</name>
<feature type="region of interest" description="Disordered" evidence="1">
    <location>
        <begin position="44"/>
        <end position="80"/>
    </location>
</feature>
<dbReference type="EMBL" id="FMZM01000004">
    <property type="protein sequence ID" value="SDC88407.1"/>
    <property type="molecule type" value="Genomic_DNA"/>
</dbReference>
<dbReference type="Proteomes" id="UP000199034">
    <property type="component" value="Unassembled WGS sequence"/>
</dbReference>
<dbReference type="RefSeq" id="WP_090854311.1">
    <property type="nucleotide sequence ID" value="NZ_FMZM01000004.1"/>
</dbReference>
<evidence type="ECO:0000256" key="1">
    <source>
        <dbReference type="SAM" id="MobiDB-lite"/>
    </source>
</evidence>
<evidence type="ECO:0000313" key="2">
    <source>
        <dbReference type="EMBL" id="SDC88407.1"/>
    </source>
</evidence>